<gene>
    <name evidence="4" type="ORF">SAMN05444126_10722</name>
</gene>
<evidence type="ECO:0000313" key="4">
    <source>
        <dbReference type="EMBL" id="SER84883.1"/>
    </source>
</evidence>
<dbReference type="SUPFAM" id="SSF46785">
    <property type="entry name" value="Winged helix' DNA-binding domain"/>
    <property type="match status" value="1"/>
</dbReference>
<dbReference type="InterPro" id="IPR036388">
    <property type="entry name" value="WH-like_DNA-bd_sf"/>
</dbReference>
<dbReference type="PANTHER" id="PTHR34580">
    <property type="match status" value="1"/>
</dbReference>
<dbReference type="STRING" id="1464123.SAMN05444126_10722"/>
<dbReference type="PANTHER" id="PTHR34580:SF1">
    <property type="entry name" value="PROTEIN PAFC"/>
    <property type="match status" value="1"/>
</dbReference>
<dbReference type="Proteomes" id="UP000199318">
    <property type="component" value="Unassembled WGS sequence"/>
</dbReference>
<dbReference type="InterPro" id="IPR013196">
    <property type="entry name" value="HTH_11"/>
</dbReference>
<feature type="domain" description="WYL" evidence="2">
    <location>
        <begin position="149"/>
        <end position="216"/>
    </location>
</feature>
<evidence type="ECO:0000259" key="1">
    <source>
        <dbReference type="Pfam" id="PF08279"/>
    </source>
</evidence>
<keyword evidence="4" id="KW-0238">DNA-binding</keyword>
<dbReference type="InterPro" id="IPR051534">
    <property type="entry name" value="CBASS_pafABC_assoc_protein"/>
</dbReference>
<dbReference type="AlphaFoldDB" id="A0A1H9SKL0"/>
<feature type="domain" description="WCX" evidence="3">
    <location>
        <begin position="246"/>
        <end position="322"/>
    </location>
</feature>
<dbReference type="InterPro" id="IPR026881">
    <property type="entry name" value="WYL_dom"/>
</dbReference>
<dbReference type="GO" id="GO:0003677">
    <property type="term" value="F:DNA binding"/>
    <property type="evidence" value="ECO:0007669"/>
    <property type="project" value="UniProtKB-KW"/>
</dbReference>
<feature type="domain" description="Helix-turn-helix type 11" evidence="1">
    <location>
        <begin position="18"/>
        <end position="65"/>
    </location>
</feature>
<reference evidence="5" key="1">
    <citation type="submission" date="2016-10" db="EMBL/GenBank/DDBJ databases">
        <authorList>
            <person name="de Groot N.N."/>
        </authorList>
    </citation>
    <scope>NUCLEOTIDE SEQUENCE [LARGE SCALE GENOMIC DNA]</scope>
    <source>
        <strain evidence="5">10nlg</strain>
    </source>
</reference>
<protein>
    <submittedName>
        <fullName evidence="4">Predicted DNA-binding transcriptional regulator YafY, contains an HTH and WYL domains</fullName>
    </submittedName>
</protein>
<evidence type="ECO:0000259" key="2">
    <source>
        <dbReference type="Pfam" id="PF13280"/>
    </source>
</evidence>
<proteinExistence type="predicted"/>
<evidence type="ECO:0000259" key="3">
    <source>
        <dbReference type="Pfam" id="PF25583"/>
    </source>
</evidence>
<dbReference type="RefSeq" id="WP_093072452.1">
    <property type="nucleotide sequence ID" value="NZ_BJVE01000049.1"/>
</dbReference>
<keyword evidence="5" id="KW-1185">Reference proteome</keyword>
<name>A0A1H9SKL0_9BACI</name>
<dbReference type="InterPro" id="IPR057727">
    <property type="entry name" value="WCX_dom"/>
</dbReference>
<dbReference type="Pfam" id="PF25583">
    <property type="entry name" value="WCX"/>
    <property type="match status" value="1"/>
</dbReference>
<dbReference type="Pfam" id="PF13280">
    <property type="entry name" value="WYL"/>
    <property type="match status" value="1"/>
</dbReference>
<sequence length="328" mass="37967">MTTGKTFKKAERMFFVFDYLSNHETATAPELAEYCQTSVRSIYRDVRDLQDQGVEIQPNGRDGYKLLFQSHPVNGRLTHDEWMALTLFPMLSEGITSGEHPFHLAYKKGLEKVMGVVQGKSQLLEAGAGLGDRIRLHAKPRESEQMKIMPQLLNAIAGDQEIQVRYYSIHRDTTTSRRLQPYYLVPREGHLYLIAYCHNREDVRVFRVSRFQHVELTDTQFQIPRSFNIDDFLENRWAIISEEESTTFVVKFSDKAARYVAESEFYVNTSREASSDGGLFLTATVDSREEFLRWIRSFGVSAEVIEPLTVREQLREELTELLNIYAND</sequence>
<dbReference type="Gene3D" id="1.10.10.10">
    <property type="entry name" value="Winged helix-like DNA-binding domain superfamily/Winged helix DNA-binding domain"/>
    <property type="match status" value="1"/>
</dbReference>
<evidence type="ECO:0000313" key="5">
    <source>
        <dbReference type="Proteomes" id="UP000199318"/>
    </source>
</evidence>
<dbReference type="EMBL" id="FOGV01000007">
    <property type="protein sequence ID" value="SER84883.1"/>
    <property type="molecule type" value="Genomic_DNA"/>
</dbReference>
<organism evidence="4 5">
    <name type="scientific">Salisediminibacterium halotolerans</name>
    <dbReference type="NCBI Taxonomy" id="517425"/>
    <lineage>
        <taxon>Bacteria</taxon>
        <taxon>Bacillati</taxon>
        <taxon>Bacillota</taxon>
        <taxon>Bacilli</taxon>
        <taxon>Bacillales</taxon>
        <taxon>Bacillaceae</taxon>
        <taxon>Salisediminibacterium</taxon>
    </lineage>
</organism>
<dbReference type="OrthoDB" id="9767131at2"/>
<dbReference type="Pfam" id="PF08279">
    <property type="entry name" value="HTH_11"/>
    <property type="match status" value="1"/>
</dbReference>
<dbReference type="PROSITE" id="PS52050">
    <property type="entry name" value="WYL"/>
    <property type="match status" value="1"/>
</dbReference>
<accession>A0A1H9SKL0</accession>
<comment type="caution">
    <text evidence="4">The sequence shown here is derived from an EMBL/GenBank/DDBJ whole genome shotgun (WGS) entry which is preliminary data.</text>
</comment>
<dbReference type="InterPro" id="IPR036390">
    <property type="entry name" value="WH_DNA-bd_sf"/>
</dbReference>